<evidence type="ECO:0000256" key="1">
    <source>
        <dbReference type="SAM" id="Phobius"/>
    </source>
</evidence>
<keyword evidence="1" id="KW-0812">Transmembrane</keyword>
<proteinExistence type="predicted"/>
<evidence type="ECO:0000313" key="2">
    <source>
        <dbReference type="EMBL" id="TYR72515.1"/>
    </source>
</evidence>
<dbReference type="EMBL" id="VTEH01000033">
    <property type="protein sequence ID" value="TYR72515.1"/>
    <property type="molecule type" value="Genomic_DNA"/>
</dbReference>
<evidence type="ECO:0000313" key="3">
    <source>
        <dbReference type="Proteomes" id="UP000323317"/>
    </source>
</evidence>
<name>A0A5D4K6Y2_9BACI</name>
<comment type="caution">
    <text evidence="2">The sequence shown here is derived from an EMBL/GenBank/DDBJ whole genome shotgun (WGS) entry which is preliminary data.</text>
</comment>
<gene>
    <name evidence="2" type="ORF">FZC79_22505</name>
</gene>
<dbReference type="AlphaFoldDB" id="A0A5D4K6Y2"/>
<feature type="transmembrane region" description="Helical" evidence="1">
    <location>
        <begin position="58"/>
        <end position="75"/>
    </location>
</feature>
<organism evidence="2 3">
    <name type="scientific">Rossellomorea vietnamensis</name>
    <dbReference type="NCBI Taxonomy" id="218284"/>
    <lineage>
        <taxon>Bacteria</taxon>
        <taxon>Bacillati</taxon>
        <taxon>Bacillota</taxon>
        <taxon>Bacilli</taxon>
        <taxon>Bacillales</taxon>
        <taxon>Bacillaceae</taxon>
        <taxon>Rossellomorea</taxon>
    </lineage>
</organism>
<reference evidence="2 3" key="1">
    <citation type="submission" date="2019-08" db="EMBL/GenBank/DDBJ databases">
        <title>Bacillus genomes from the desert of Cuatro Cienegas, Coahuila.</title>
        <authorList>
            <person name="Olmedo-Alvarez G."/>
        </authorList>
    </citation>
    <scope>NUCLEOTIDE SEQUENCE [LARGE SCALE GENOMIC DNA]</scope>
    <source>
        <strain evidence="2 3">CH40_1T</strain>
    </source>
</reference>
<feature type="transmembrane region" description="Helical" evidence="1">
    <location>
        <begin position="23"/>
        <end position="46"/>
    </location>
</feature>
<sequence>MTSFCLRYVLTLRFWVHKREGNWLGVLSTIFIVFCLYFTLTFLQNLKTGDKRIIKQSKIAAVVCLALGLLIPAFYNL</sequence>
<keyword evidence="1" id="KW-1133">Transmembrane helix</keyword>
<accession>A0A5D4K6Y2</accession>
<keyword evidence="1" id="KW-0472">Membrane</keyword>
<protein>
    <submittedName>
        <fullName evidence="2">Uncharacterized protein</fullName>
    </submittedName>
</protein>
<dbReference type="Proteomes" id="UP000323317">
    <property type="component" value="Unassembled WGS sequence"/>
</dbReference>